<dbReference type="InterPro" id="IPR032783">
    <property type="entry name" value="AraC_lig"/>
</dbReference>
<dbReference type="InterPro" id="IPR009057">
    <property type="entry name" value="Homeodomain-like_sf"/>
</dbReference>
<sequence length="323" mass="34615">MDLLDTVMRELRFESAAYRWLELGTPFQVGFDQPGLRGVHIVARGECELALEPRGEDSGSGSGDGDAEPVRLATGDLVILPRGDSHVLRSPDGGRRAARVSGFELAMRTPGNRLHIGGADTVVVCGAFLIGEPDHPVLYGLPRVIHVPGHAAAWLAPFVEVLRAEAFAGGRGSELVMARLSDAMLVRALRHHSDTVDRPGWLAGLADPCLTRALDAMHGDLAHPWTVAALARTAGLSRAAFSARFTAQVGRPVMRYLLAVRMQRARTLLRDRRATVAAVAAQVGYQSDLAFAAAFKRETGTSPGAYRTAATRREDTTVYPGPG</sequence>
<dbReference type="Gene3D" id="1.10.10.60">
    <property type="entry name" value="Homeodomain-like"/>
    <property type="match status" value="2"/>
</dbReference>
<feature type="domain" description="HTH araC/xylS-type" evidence="4">
    <location>
        <begin position="211"/>
        <end position="309"/>
    </location>
</feature>
<organism evidence="5 6">
    <name type="scientific">Planobispora rosea</name>
    <dbReference type="NCBI Taxonomy" id="35762"/>
    <lineage>
        <taxon>Bacteria</taxon>
        <taxon>Bacillati</taxon>
        <taxon>Actinomycetota</taxon>
        <taxon>Actinomycetes</taxon>
        <taxon>Streptosporangiales</taxon>
        <taxon>Streptosporangiaceae</taxon>
        <taxon>Planobispora</taxon>
    </lineage>
</organism>
<dbReference type="Pfam" id="PF12852">
    <property type="entry name" value="Cupin_6"/>
    <property type="match status" value="1"/>
</dbReference>
<dbReference type="GO" id="GO:0043565">
    <property type="term" value="F:sequence-specific DNA binding"/>
    <property type="evidence" value="ECO:0007669"/>
    <property type="project" value="InterPro"/>
</dbReference>
<evidence type="ECO:0000256" key="3">
    <source>
        <dbReference type="ARBA" id="ARBA00023163"/>
    </source>
</evidence>
<dbReference type="AlphaFoldDB" id="A0A8J3S1R2"/>
<protein>
    <submittedName>
        <fullName evidence="5">AraC family transcriptional regulator</fullName>
    </submittedName>
</protein>
<dbReference type="RefSeq" id="WP_203863406.1">
    <property type="nucleotide sequence ID" value="NZ_BMQP01000014.1"/>
</dbReference>
<evidence type="ECO:0000313" key="5">
    <source>
        <dbReference type="EMBL" id="GIH85448.1"/>
    </source>
</evidence>
<dbReference type="SMART" id="SM00342">
    <property type="entry name" value="HTH_ARAC"/>
    <property type="match status" value="1"/>
</dbReference>
<keyword evidence="1" id="KW-0805">Transcription regulation</keyword>
<name>A0A8J3S1R2_PLARO</name>
<dbReference type="PROSITE" id="PS01124">
    <property type="entry name" value="HTH_ARAC_FAMILY_2"/>
    <property type="match status" value="1"/>
</dbReference>
<dbReference type="GO" id="GO:0003700">
    <property type="term" value="F:DNA-binding transcription factor activity"/>
    <property type="evidence" value="ECO:0007669"/>
    <property type="project" value="InterPro"/>
</dbReference>
<evidence type="ECO:0000256" key="2">
    <source>
        <dbReference type="ARBA" id="ARBA00023125"/>
    </source>
</evidence>
<dbReference type="SUPFAM" id="SSF46689">
    <property type="entry name" value="Homeodomain-like"/>
    <property type="match status" value="2"/>
</dbReference>
<evidence type="ECO:0000259" key="4">
    <source>
        <dbReference type="PROSITE" id="PS01124"/>
    </source>
</evidence>
<dbReference type="EMBL" id="BOOI01000035">
    <property type="protein sequence ID" value="GIH85448.1"/>
    <property type="molecule type" value="Genomic_DNA"/>
</dbReference>
<comment type="caution">
    <text evidence="5">The sequence shown here is derived from an EMBL/GenBank/DDBJ whole genome shotgun (WGS) entry which is preliminary data.</text>
</comment>
<dbReference type="Pfam" id="PF12833">
    <property type="entry name" value="HTH_18"/>
    <property type="match status" value="1"/>
</dbReference>
<dbReference type="Proteomes" id="UP000655044">
    <property type="component" value="Unassembled WGS sequence"/>
</dbReference>
<dbReference type="InterPro" id="IPR018060">
    <property type="entry name" value="HTH_AraC"/>
</dbReference>
<proteinExistence type="predicted"/>
<keyword evidence="2" id="KW-0238">DNA-binding</keyword>
<keyword evidence="6" id="KW-1185">Reference proteome</keyword>
<keyword evidence="3" id="KW-0804">Transcription</keyword>
<accession>A0A8J3S1R2</accession>
<dbReference type="InterPro" id="IPR018062">
    <property type="entry name" value="HTH_AraC-typ_CS"/>
</dbReference>
<dbReference type="PANTHER" id="PTHR46796">
    <property type="entry name" value="HTH-TYPE TRANSCRIPTIONAL ACTIVATOR RHAS-RELATED"/>
    <property type="match status" value="1"/>
</dbReference>
<reference evidence="5" key="1">
    <citation type="submission" date="2021-01" db="EMBL/GenBank/DDBJ databases">
        <title>Whole genome shotgun sequence of Planobispora rosea NBRC 15558.</title>
        <authorList>
            <person name="Komaki H."/>
            <person name="Tamura T."/>
        </authorList>
    </citation>
    <scope>NUCLEOTIDE SEQUENCE</scope>
    <source>
        <strain evidence="5">NBRC 15558</strain>
    </source>
</reference>
<dbReference type="PANTHER" id="PTHR46796:SF7">
    <property type="entry name" value="ARAC FAMILY TRANSCRIPTIONAL REGULATOR"/>
    <property type="match status" value="1"/>
</dbReference>
<dbReference type="InterPro" id="IPR050204">
    <property type="entry name" value="AraC_XylS_family_regulators"/>
</dbReference>
<gene>
    <name evidence="5" type="ORF">Pro02_38560</name>
</gene>
<evidence type="ECO:0000313" key="6">
    <source>
        <dbReference type="Proteomes" id="UP000655044"/>
    </source>
</evidence>
<dbReference type="PROSITE" id="PS00041">
    <property type="entry name" value="HTH_ARAC_FAMILY_1"/>
    <property type="match status" value="1"/>
</dbReference>
<evidence type="ECO:0000256" key="1">
    <source>
        <dbReference type="ARBA" id="ARBA00023015"/>
    </source>
</evidence>